<proteinExistence type="predicted"/>
<dbReference type="RefSeq" id="WP_255061414.1">
    <property type="nucleotide sequence ID" value="NZ_JANDBD010000007.1"/>
</dbReference>
<name>A0ABT1M6K7_9MYCO</name>
<dbReference type="EMBL" id="JANDBD010000007">
    <property type="protein sequence ID" value="MCP9274067.1"/>
    <property type="molecule type" value="Genomic_DNA"/>
</dbReference>
<evidence type="ECO:0000313" key="2">
    <source>
        <dbReference type="Proteomes" id="UP001651690"/>
    </source>
</evidence>
<organism evidence="1 2">
    <name type="scientific">Mycolicibacterium arenosum</name>
    <dbReference type="NCBI Taxonomy" id="2952157"/>
    <lineage>
        <taxon>Bacteria</taxon>
        <taxon>Bacillati</taxon>
        <taxon>Actinomycetota</taxon>
        <taxon>Actinomycetes</taxon>
        <taxon>Mycobacteriales</taxon>
        <taxon>Mycobacteriaceae</taxon>
        <taxon>Mycolicibacterium</taxon>
    </lineage>
</organism>
<protein>
    <submittedName>
        <fullName evidence="1">Uncharacterized protein</fullName>
    </submittedName>
</protein>
<sequence length="295" mass="32659">MQKLTIVVNCTDRKSVVPGSDLRVRSLPPGDADQRFGAWRSRVERATASVDLLDLYQGEAWLQAKGLAQDARSSGANVRMLVASAGLGLKDVAERAPSYAATFSSGHADSVSDDVKRTSEWWSRLSGMPNTTSLSQVGDGPILLVMSESYARAMDTDLVELSQRGGDYLLVGGWRSIEGLPRLRADRDLRHALGGTVSSLSLRMARKWMASRTGTALCSEQDERRWMRWARRVRRSEQYQRAPLTDDELIELIGGLLRDDPNLSATRALRMVRDRGMACEQKRFGGLFRGLASVE</sequence>
<keyword evidence="2" id="KW-1185">Reference proteome</keyword>
<evidence type="ECO:0000313" key="1">
    <source>
        <dbReference type="EMBL" id="MCP9274067.1"/>
    </source>
</evidence>
<gene>
    <name evidence="1" type="ORF">NM203_17910</name>
</gene>
<reference evidence="1 2" key="1">
    <citation type="submission" date="2022-06" db="EMBL/GenBank/DDBJ databases">
        <title>Mycolicibacterium sp. CAU 1645 isolated from seawater.</title>
        <authorList>
            <person name="Kim W."/>
        </authorList>
    </citation>
    <scope>NUCLEOTIDE SEQUENCE [LARGE SCALE GENOMIC DNA]</scope>
    <source>
        <strain evidence="1 2">CAU 1645</strain>
    </source>
</reference>
<comment type="caution">
    <text evidence="1">The sequence shown here is derived from an EMBL/GenBank/DDBJ whole genome shotgun (WGS) entry which is preliminary data.</text>
</comment>
<dbReference type="Proteomes" id="UP001651690">
    <property type="component" value="Unassembled WGS sequence"/>
</dbReference>
<accession>A0ABT1M6K7</accession>